<evidence type="ECO:0000256" key="1">
    <source>
        <dbReference type="SAM" id="Phobius"/>
    </source>
</evidence>
<feature type="transmembrane region" description="Helical" evidence="1">
    <location>
        <begin position="9"/>
        <end position="26"/>
    </location>
</feature>
<gene>
    <name evidence="2" type="ORF">I2501_06335</name>
</gene>
<reference evidence="2" key="1">
    <citation type="submission" date="2020-11" db="EMBL/GenBank/DDBJ databases">
        <title>Isolation and identification of active actinomycetes.</title>
        <authorList>
            <person name="Yu B."/>
        </authorList>
    </citation>
    <scope>NUCLEOTIDE SEQUENCE</scope>
    <source>
        <strain evidence="2">NEAU-YB345</strain>
    </source>
</reference>
<sequence>MKARQARQAIRFVGDFVVPTAMFYVLRAAGVGLYLTLVLSAVLPAGFAVVRWLRSRETDGLAVYMLSMLVLSALVSVISGSPRFLLAREGWLTGVTGAWFIASVWATRPLAFLYTRPMLEGRRRMADIPGDWDELWEQLPGFRRIWRVGSVLWGVALLADSVVRVIMAYTLPVDSVPALGTLLYVATSVVLIVITNVYYAVSGLYFSGSRLYDPLREAGLLPQRQQAA</sequence>
<accession>A0A931FDJ5</accession>
<keyword evidence="1" id="KW-1133">Transmembrane helix</keyword>
<feature type="transmembrane region" description="Helical" evidence="1">
    <location>
        <begin position="151"/>
        <end position="171"/>
    </location>
</feature>
<proteinExistence type="predicted"/>
<name>A0A931FDJ5_9ACTN</name>
<feature type="transmembrane region" description="Helical" evidence="1">
    <location>
        <begin position="183"/>
        <end position="206"/>
    </location>
</feature>
<evidence type="ECO:0000313" key="2">
    <source>
        <dbReference type="EMBL" id="MBF9067656.1"/>
    </source>
</evidence>
<dbReference type="EMBL" id="JADPRT010000002">
    <property type="protein sequence ID" value="MBF9067656.1"/>
    <property type="molecule type" value="Genomic_DNA"/>
</dbReference>
<keyword evidence="3" id="KW-1185">Reference proteome</keyword>
<organism evidence="2 3">
    <name type="scientific">Streptacidiphilus fuscans</name>
    <dbReference type="NCBI Taxonomy" id="2789292"/>
    <lineage>
        <taxon>Bacteria</taxon>
        <taxon>Bacillati</taxon>
        <taxon>Actinomycetota</taxon>
        <taxon>Actinomycetes</taxon>
        <taxon>Kitasatosporales</taxon>
        <taxon>Streptomycetaceae</taxon>
        <taxon>Streptacidiphilus</taxon>
    </lineage>
</organism>
<dbReference type="RefSeq" id="WP_196192809.1">
    <property type="nucleotide sequence ID" value="NZ_JADPRT010000002.1"/>
</dbReference>
<evidence type="ECO:0000313" key="3">
    <source>
        <dbReference type="Proteomes" id="UP000657385"/>
    </source>
</evidence>
<feature type="transmembrane region" description="Helical" evidence="1">
    <location>
        <begin position="60"/>
        <end position="79"/>
    </location>
</feature>
<keyword evidence="1" id="KW-0812">Transmembrane</keyword>
<dbReference type="AlphaFoldDB" id="A0A931FDJ5"/>
<dbReference type="Proteomes" id="UP000657385">
    <property type="component" value="Unassembled WGS sequence"/>
</dbReference>
<evidence type="ECO:0008006" key="4">
    <source>
        <dbReference type="Google" id="ProtNLM"/>
    </source>
</evidence>
<feature type="transmembrane region" description="Helical" evidence="1">
    <location>
        <begin position="32"/>
        <end position="53"/>
    </location>
</feature>
<keyword evidence="1" id="KW-0472">Membrane</keyword>
<comment type="caution">
    <text evidence="2">The sequence shown here is derived from an EMBL/GenBank/DDBJ whole genome shotgun (WGS) entry which is preliminary data.</text>
</comment>
<feature type="transmembrane region" description="Helical" evidence="1">
    <location>
        <begin position="91"/>
        <end position="115"/>
    </location>
</feature>
<protein>
    <recommendedName>
        <fullName evidence="4">DUF3159 domain-containing protein</fullName>
    </recommendedName>
</protein>
<dbReference type="NCBIfam" id="NF041646">
    <property type="entry name" value="VC0807_fam"/>
    <property type="match status" value="1"/>
</dbReference>